<evidence type="ECO:0008006" key="4">
    <source>
        <dbReference type="Google" id="ProtNLM"/>
    </source>
</evidence>
<dbReference type="RefSeq" id="WP_005852893.1">
    <property type="nucleotide sequence ID" value="NZ_JNHM01000019.1"/>
</dbReference>
<protein>
    <recommendedName>
        <fullName evidence="4">Beta-lactamase-inhibitor-like PepSY-like domain-containing protein</fullName>
    </recommendedName>
</protein>
<evidence type="ECO:0000313" key="3">
    <source>
        <dbReference type="Proteomes" id="UP000027661"/>
    </source>
</evidence>
<comment type="caution">
    <text evidence="2">The sequence shown here is derived from an EMBL/GenBank/DDBJ whole genome shotgun (WGS) entry which is preliminary data.</text>
</comment>
<dbReference type="AlphaFoldDB" id="A0A069STA5"/>
<gene>
    <name evidence="2" type="ORF">M099_1622</name>
</gene>
<proteinExistence type="predicted"/>
<organism evidence="2 3">
    <name type="scientific">Phocaeicola vulgatus str. 3975 RP4</name>
    <dbReference type="NCBI Taxonomy" id="1339352"/>
    <lineage>
        <taxon>Bacteria</taxon>
        <taxon>Pseudomonadati</taxon>
        <taxon>Bacteroidota</taxon>
        <taxon>Bacteroidia</taxon>
        <taxon>Bacteroidales</taxon>
        <taxon>Bacteroidaceae</taxon>
        <taxon>Phocaeicola</taxon>
    </lineage>
</organism>
<keyword evidence="1" id="KW-0732">Signal</keyword>
<dbReference type="EMBL" id="JNHM01000019">
    <property type="protein sequence ID" value="KDS54938.1"/>
    <property type="molecule type" value="Genomic_DNA"/>
</dbReference>
<dbReference type="Proteomes" id="UP000027661">
    <property type="component" value="Unassembled WGS sequence"/>
</dbReference>
<name>A0A069STA5_PHOVU</name>
<dbReference type="PATRIC" id="fig|1339352.3.peg.1575"/>
<reference evidence="2 3" key="1">
    <citation type="submission" date="2014-04" db="EMBL/GenBank/DDBJ databases">
        <authorList>
            <person name="Sears C."/>
            <person name="Carroll K."/>
            <person name="Sack B.R."/>
            <person name="Qadri F."/>
            <person name="Myers L.L."/>
            <person name="Chung G.-T."/>
            <person name="Escheverria P."/>
            <person name="Fraser C.M."/>
            <person name="Sadzewicz L."/>
            <person name="Shefchek K.A."/>
            <person name="Tallon L."/>
            <person name="Das S.P."/>
            <person name="Daugherty S."/>
            <person name="Mongodin E.F."/>
        </authorList>
    </citation>
    <scope>NUCLEOTIDE SEQUENCE [LARGE SCALE GENOMIC DNA]</scope>
    <source>
        <strain evidence="2 3">3975 RP4</strain>
    </source>
</reference>
<evidence type="ECO:0000256" key="1">
    <source>
        <dbReference type="SAM" id="SignalP"/>
    </source>
</evidence>
<feature type="signal peptide" evidence="1">
    <location>
        <begin position="1"/>
        <end position="21"/>
    </location>
</feature>
<feature type="chain" id="PRO_5001669484" description="Beta-lactamase-inhibitor-like PepSY-like domain-containing protein" evidence="1">
    <location>
        <begin position="22"/>
        <end position="101"/>
    </location>
</feature>
<evidence type="ECO:0000313" key="2">
    <source>
        <dbReference type="EMBL" id="KDS54938.1"/>
    </source>
</evidence>
<sequence>MKKLFVAAALVMGLGTSAAFADNFMVDSVTVTMINDFTPIEVKDLPAAVQEAITKNYAESTIKEAAVEANEDGTKTYKVVLTDEEGTESTVLFSESGEVLK</sequence>
<dbReference type="Gene3D" id="3.10.450.360">
    <property type="match status" value="1"/>
</dbReference>
<accession>A0A069STA5</accession>
<dbReference type="SUPFAM" id="SSF160574">
    <property type="entry name" value="BT0923-like"/>
    <property type="match status" value="1"/>
</dbReference>